<evidence type="ECO:0000313" key="2">
    <source>
        <dbReference type="Proteomes" id="UP000070258"/>
    </source>
</evidence>
<comment type="caution">
    <text evidence="1">The sequence shown here is derived from an EMBL/GenBank/DDBJ whole genome shotgun (WGS) entry which is preliminary data.</text>
</comment>
<dbReference type="EMBL" id="LSRF01000055">
    <property type="protein sequence ID" value="KXP07834.1"/>
    <property type="molecule type" value="Genomic_DNA"/>
</dbReference>
<evidence type="ECO:0000313" key="1">
    <source>
        <dbReference type="EMBL" id="KXP07834.1"/>
    </source>
</evidence>
<proteinExistence type="predicted"/>
<sequence length="83" mass="8767">MRLTGREWLVNYLIALITAGRREVLSTEAYSAGDAAGYPRSSIRSSVMRTGLVAATEPVSNKGGARGGNDSLWILVSPEEAAA</sequence>
<protein>
    <submittedName>
        <fullName evidence="1">Uncharacterized protein</fullName>
    </submittedName>
</protein>
<dbReference type="Proteomes" id="UP000070258">
    <property type="component" value="Unassembled WGS sequence"/>
</dbReference>
<gene>
    <name evidence="1" type="ORF">AXK60_09425</name>
</gene>
<organism evidence="1 2">
    <name type="scientific">Tsukamurella pseudospumae</name>
    <dbReference type="NCBI Taxonomy" id="239498"/>
    <lineage>
        <taxon>Bacteria</taxon>
        <taxon>Bacillati</taxon>
        <taxon>Actinomycetota</taxon>
        <taxon>Actinomycetes</taxon>
        <taxon>Mycobacteriales</taxon>
        <taxon>Tsukamurellaceae</taxon>
        <taxon>Tsukamurella</taxon>
    </lineage>
</organism>
<accession>A0A138ABP9</accession>
<reference evidence="2" key="1">
    <citation type="submission" date="2016-02" db="EMBL/GenBank/DDBJ databases">
        <authorList>
            <person name="Wen L."/>
            <person name="He K."/>
            <person name="Yang H."/>
        </authorList>
    </citation>
    <scope>NUCLEOTIDE SEQUENCE [LARGE SCALE GENOMIC DNA]</scope>
    <source>
        <strain evidence="2">JCM 15929</strain>
    </source>
</reference>
<dbReference type="AlphaFoldDB" id="A0A138ABP9"/>
<name>A0A138ABP9_9ACTN</name>
<dbReference type="RefSeq" id="WP_068571755.1">
    <property type="nucleotide sequence ID" value="NZ_LSRF01000055.1"/>
</dbReference>